<gene>
    <name evidence="2" type="ORF">AVDCRST_MAG16-122</name>
</gene>
<feature type="compositionally biased region" description="Basic and acidic residues" evidence="1">
    <location>
        <begin position="310"/>
        <end position="322"/>
    </location>
</feature>
<feature type="compositionally biased region" description="Basic residues" evidence="1">
    <location>
        <begin position="411"/>
        <end position="421"/>
    </location>
</feature>
<feature type="compositionally biased region" description="Basic residues" evidence="1">
    <location>
        <begin position="375"/>
        <end position="388"/>
    </location>
</feature>
<feature type="compositionally biased region" description="Basic residues" evidence="1">
    <location>
        <begin position="323"/>
        <end position="337"/>
    </location>
</feature>
<evidence type="ECO:0000313" key="2">
    <source>
        <dbReference type="EMBL" id="CAA9310710.1"/>
    </source>
</evidence>
<feature type="region of interest" description="Disordered" evidence="1">
    <location>
        <begin position="1"/>
        <end position="519"/>
    </location>
</feature>
<feature type="compositionally biased region" description="Basic residues" evidence="1">
    <location>
        <begin position="206"/>
        <end position="226"/>
    </location>
</feature>
<feature type="non-terminal residue" evidence="2">
    <location>
        <position position="519"/>
    </location>
</feature>
<proteinExistence type="predicted"/>
<name>A0A6J4KNG2_9ACTN</name>
<feature type="compositionally biased region" description="Low complexity" evidence="1">
    <location>
        <begin position="178"/>
        <end position="187"/>
    </location>
</feature>
<sequence>DRGLERRAAADLGRRRPGRGSAAPRRGRARGGRVGPQARHRHPGLRPRRHGRPAGAPSHRGRRAGRQRQDGLGRAVPGGGRAPRAAGRLRHPRGARRGPARQPAHARLRPRGVGGGRRLALRRRLAARPRRRATGPRPVQHGDAGRADRPRGRRHRRRAARARQPQRRPRDAGGRRGGAAAAALAHRVPAQDGADRRPDGGDARRPRWHAVALRRRGVRRRQRRAAAQRPRGQLPAAHPRGAQDARRHAPQGRRRLHRRARAGPGRPAHHGTPPGPARRQRTGLVRQPRARPAHPRWLPARVEHAAVGADGHRQDPAGDAVRRRGRRLRRAGAHRRLRGDARAGPRQRPSARPRLRGLRGAGAAPHRVAVPGGRVARRPPRRDPRPRRAAPADPADHRQPVRPRAAGLRLRLPRVRHLHHVVHQDRRARVRDDRRVRAARRRDVGHREPHLGAHRHDRAAPSRRARELPQARDPRAQDAGQQPRPPDPRAVRPRRRPRRRRAVRRPRRRPHGPAGRPRL</sequence>
<feature type="compositionally biased region" description="Basic and acidic residues" evidence="1">
    <location>
        <begin position="422"/>
        <end position="451"/>
    </location>
</feature>
<feature type="compositionally biased region" description="Basic residues" evidence="1">
    <location>
        <begin position="87"/>
        <end position="110"/>
    </location>
</feature>
<protein>
    <submittedName>
        <fullName evidence="2">Circadian clock protein KaiC</fullName>
    </submittedName>
</protein>
<feature type="compositionally biased region" description="Basic residues" evidence="1">
    <location>
        <begin position="491"/>
        <end position="519"/>
    </location>
</feature>
<organism evidence="2">
    <name type="scientific">uncultured Frankineae bacterium</name>
    <dbReference type="NCBI Taxonomy" id="437475"/>
    <lineage>
        <taxon>Bacteria</taxon>
        <taxon>Bacillati</taxon>
        <taxon>Actinomycetota</taxon>
        <taxon>Actinomycetes</taxon>
        <taxon>Frankiales</taxon>
        <taxon>environmental samples</taxon>
    </lineage>
</organism>
<feature type="compositionally biased region" description="Basic and acidic residues" evidence="1">
    <location>
        <begin position="458"/>
        <end position="476"/>
    </location>
</feature>
<feature type="compositionally biased region" description="Basic and acidic residues" evidence="1">
    <location>
        <begin position="1"/>
        <end position="14"/>
    </location>
</feature>
<reference evidence="2" key="1">
    <citation type="submission" date="2020-02" db="EMBL/GenBank/DDBJ databases">
        <authorList>
            <person name="Meier V. D."/>
        </authorList>
    </citation>
    <scope>NUCLEOTIDE SEQUENCE</scope>
    <source>
        <strain evidence="2">AVDCRST_MAG16</strain>
    </source>
</reference>
<feature type="compositionally biased region" description="Basic residues" evidence="1">
    <location>
        <begin position="248"/>
        <end position="261"/>
    </location>
</feature>
<feature type="compositionally biased region" description="Basic residues" evidence="1">
    <location>
        <begin position="38"/>
        <end position="52"/>
    </location>
</feature>
<dbReference type="AlphaFoldDB" id="A0A6J4KNG2"/>
<accession>A0A6J4KNG2</accession>
<feature type="compositionally biased region" description="Low complexity" evidence="1">
    <location>
        <begin position="361"/>
        <end position="374"/>
    </location>
</feature>
<evidence type="ECO:0000256" key="1">
    <source>
        <dbReference type="SAM" id="MobiDB-lite"/>
    </source>
</evidence>
<feature type="compositionally biased region" description="Basic and acidic residues" evidence="1">
    <location>
        <begin position="193"/>
        <end position="205"/>
    </location>
</feature>
<feature type="compositionally biased region" description="Low complexity" evidence="1">
    <location>
        <begin position="227"/>
        <end position="237"/>
    </location>
</feature>
<feature type="compositionally biased region" description="Basic residues" evidence="1">
    <location>
        <begin position="119"/>
        <end position="134"/>
    </location>
</feature>
<dbReference type="EMBL" id="CADCUE010000011">
    <property type="protein sequence ID" value="CAA9310710.1"/>
    <property type="molecule type" value="Genomic_DNA"/>
</dbReference>
<feature type="compositionally biased region" description="Basic residues" evidence="1">
    <location>
        <begin position="151"/>
        <end position="167"/>
    </location>
</feature>
<feature type="non-terminal residue" evidence="2">
    <location>
        <position position="1"/>
    </location>
</feature>